<name>A0A841FQM4_9ACTN</name>
<sequence>MHYALLGPLDVRDDDGAPVAVGGPRPRTLLALLLLDAGHVVPTERLLDGLYGDHPPEGAANALQSQVSRLRRRILGAPIEFHPAGYRLAVDPDDVDALRFTRLAADGRRALTAGDHARASALLHEALGLWRGPALADVDASAQAEAHATRLEGARQAAVEDRAEADIALGRAAGLTAELAALTAADPLRERLRALHMRALAAEGRQAEALRVFEETRELLADELGADPSAELTATHTAILRARPVVGGARVGVPAQFTSFVGRRADVAAVEGLLTTSRLVTVTGPGGVGKTRLAVEAARDACFVDLAAVAKPEEVPGAISTALGVRQAGLLGPADPVAQLTAALTGEDVLLILDNCEHVVDAVAHLAHRLLGAAPGLRVLATSREALGITGEALYPLTPLSVDDDAVRLFAARAAAVRAGFTVDETNADDVRRICAALDGLPLAVELAAARLRLLGVTEIADRLGDRFRLLSRGERVAAPRHQTLRAVVEWSWDLLSPAERELLGRLAVFTGAAGVDAVAHLAGLSAGETEELLVDLADKSLVQLADGRARLLETVRAFAAESLHPGEHDRLQRAHAEYFLALAREAEPALLGHGQLDAMAALNAEGGNFHAAVRWAVTADPRLALDLTTTLATYWWLRGDYAEGGPAARDLLRALPEDTEDESFVLCVSSAASIGAASTADLARATGIMAALKEPLKRSFTTVIWAMTTGPDGDNLDAPPADYPFGEDPWSRALAELGHAMVMPYTALPGPADDHLEAALEGFRAVGDRWGCGETLDELGHRAGARGDARRALDLFDEAVRLSEELGTVADSAARRCSRAEVLFVLHGPERADAEFRAALDLARRSGNSAVLAGVHRSRGALAHRSGDPVAAIACYERALDEISAGAFVADLEHGRLLVGLARALGDGGDHERALVRLDEAVEILLNHWFLPALGEAARTWAAINAGTGRWREAAGLLGLGEALAGPMPKGFDDDGDVESAVRGELGEADYAAAHDPMAALSRGEAVAVLRGLR</sequence>
<dbReference type="Pfam" id="PF25872">
    <property type="entry name" value="HTH_77"/>
    <property type="match status" value="1"/>
</dbReference>
<dbReference type="SUPFAM" id="SSF52540">
    <property type="entry name" value="P-loop containing nucleoside triphosphate hydrolases"/>
    <property type="match status" value="1"/>
</dbReference>
<evidence type="ECO:0000256" key="3">
    <source>
        <dbReference type="PROSITE-ProRule" id="PRU01091"/>
    </source>
</evidence>
<evidence type="ECO:0000256" key="2">
    <source>
        <dbReference type="ARBA" id="ARBA00023125"/>
    </source>
</evidence>
<keyword evidence="2 3" id="KW-0238">DNA-binding</keyword>
<dbReference type="Gene3D" id="1.10.10.10">
    <property type="entry name" value="Winged helix-like DNA-binding domain superfamily/Winged helix DNA-binding domain"/>
    <property type="match status" value="1"/>
</dbReference>
<dbReference type="SMART" id="SM01043">
    <property type="entry name" value="BTAD"/>
    <property type="match status" value="1"/>
</dbReference>
<dbReference type="SMART" id="SM00028">
    <property type="entry name" value="TPR"/>
    <property type="match status" value="4"/>
</dbReference>
<dbReference type="PANTHER" id="PTHR47691:SF3">
    <property type="entry name" value="HTH-TYPE TRANSCRIPTIONAL REGULATOR RV0890C-RELATED"/>
    <property type="match status" value="1"/>
</dbReference>
<feature type="domain" description="OmpR/PhoB-type" evidence="4">
    <location>
        <begin position="1"/>
        <end position="90"/>
    </location>
</feature>
<dbReference type="Pfam" id="PF00486">
    <property type="entry name" value="Trans_reg_C"/>
    <property type="match status" value="1"/>
</dbReference>
<dbReference type="GO" id="GO:0000160">
    <property type="term" value="P:phosphorelay signal transduction system"/>
    <property type="evidence" value="ECO:0007669"/>
    <property type="project" value="InterPro"/>
</dbReference>
<dbReference type="InterPro" id="IPR016032">
    <property type="entry name" value="Sig_transdc_resp-reg_C-effctor"/>
</dbReference>
<comment type="caution">
    <text evidence="5">The sequence shown here is derived from an EMBL/GenBank/DDBJ whole genome shotgun (WGS) entry which is preliminary data.</text>
</comment>
<evidence type="ECO:0000313" key="5">
    <source>
        <dbReference type="EMBL" id="MBB6034260.1"/>
    </source>
</evidence>
<comment type="similarity">
    <text evidence="1">Belongs to the AfsR/DnrI/RedD regulatory family.</text>
</comment>
<dbReference type="RefSeq" id="WP_184787136.1">
    <property type="nucleotide sequence ID" value="NZ_BONT01000045.1"/>
</dbReference>
<reference evidence="5 6" key="1">
    <citation type="submission" date="2020-08" db="EMBL/GenBank/DDBJ databases">
        <title>Genomic Encyclopedia of Type Strains, Phase IV (KMG-IV): sequencing the most valuable type-strain genomes for metagenomic binning, comparative biology and taxonomic classification.</title>
        <authorList>
            <person name="Goeker M."/>
        </authorList>
    </citation>
    <scope>NUCLEOTIDE SEQUENCE [LARGE SCALE GENOMIC DNA]</scope>
    <source>
        <strain evidence="5 6">YIM 65646</strain>
    </source>
</reference>
<dbReference type="Gene3D" id="1.25.40.10">
    <property type="entry name" value="Tetratricopeptide repeat domain"/>
    <property type="match status" value="2"/>
</dbReference>
<dbReference type="InterPro" id="IPR011990">
    <property type="entry name" value="TPR-like_helical_dom_sf"/>
</dbReference>
<dbReference type="InterPro" id="IPR058852">
    <property type="entry name" value="HTH_77"/>
</dbReference>
<proteinExistence type="inferred from homology"/>
<dbReference type="AlphaFoldDB" id="A0A841FQM4"/>
<dbReference type="Proteomes" id="UP000548476">
    <property type="component" value="Unassembled WGS sequence"/>
</dbReference>
<organism evidence="5 6">
    <name type="scientific">Phytomonospora endophytica</name>
    <dbReference type="NCBI Taxonomy" id="714109"/>
    <lineage>
        <taxon>Bacteria</taxon>
        <taxon>Bacillati</taxon>
        <taxon>Actinomycetota</taxon>
        <taxon>Actinomycetes</taxon>
        <taxon>Micromonosporales</taxon>
        <taxon>Micromonosporaceae</taxon>
        <taxon>Phytomonospora</taxon>
    </lineage>
</organism>
<evidence type="ECO:0000259" key="4">
    <source>
        <dbReference type="PROSITE" id="PS51755"/>
    </source>
</evidence>
<dbReference type="InterPro" id="IPR005158">
    <property type="entry name" value="BTAD"/>
</dbReference>
<dbReference type="Pfam" id="PF03704">
    <property type="entry name" value="BTAD"/>
    <property type="match status" value="1"/>
</dbReference>
<dbReference type="InterPro" id="IPR036388">
    <property type="entry name" value="WH-like_DNA-bd_sf"/>
</dbReference>
<dbReference type="GO" id="GO:0006355">
    <property type="term" value="P:regulation of DNA-templated transcription"/>
    <property type="evidence" value="ECO:0007669"/>
    <property type="project" value="InterPro"/>
</dbReference>
<dbReference type="InterPro" id="IPR027417">
    <property type="entry name" value="P-loop_NTPase"/>
</dbReference>
<dbReference type="InterPro" id="IPR001867">
    <property type="entry name" value="OmpR/PhoB-type_DNA-bd"/>
</dbReference>
<dbReference type="InterPro" id="IPR019734">
    <property type="entry name" value="TPR_rpt"/>
</dbReference>
<dbReference type="Gene3D" id="3.40.50.300">
    <property type="entry name" value="P-loop containing nucleotide triphosphate hydrolases"/>
    <property type="match status" value="1"/>
</dbReference>
<dbReference type="SMART" id="SM00862">
    <property type="entry name" value="Trans_reg_C"/>
    <property type="match status" value="1"/>
</dbReference>
<dbReference type="SUPFAM" id="SSF46894">
    <property type="entry name" value="C-terminal effector domain of the bipartite response regulators"/>
    <property type="match status" value="1"/>
</dbReference>
<evidence type="ECO:0000256" key="1">
    <source>
        <dbReference type="ARBA" id="ARBA00005820"/>
    </source>
</evidence>
<dbReference type="SUPFAM" id="SSF48452">
    <property type="entry name" value="TPR-like"/>
    <property type="match status" value="2"/>
</dbReference>
<gene>
    <name evidence="5" type="ORF">HNR73_002110</name>
</gene>
<feature type="DNA-binding region" description="OmpR/PhoB-type" evidence="3">
    <location>
        <begin position="1"/>
        <end position="90"/>
    </location>
</feature>
<dbReference type="EMBL" id="JACHGT010000004">
    <property type="protein sequence ID" value="MBB6034260.1"/>
    <property type="molecule type" value="Genomic_DNA"/>
</dbReference>
<dbReference type="PRINTS" id="PR00364">
    <property type="entry name" value="DISEASERSIST"/>
</dbReference>
<dbReference type="PANTHER" id="PTHR47691">
    <property type="entry name" value="REGULATOR-RELATED"/>
    <property type="match status" value="1"/>
</dbReference>
<keyword evidence="6" id="KW-1185">Reference proteome</keyword>
<accession>A0A841FQM4</accession>
<evidence type="ECO:0000313" key="6">
    <source>
        <dbReference type="Proteomes" id="UP000548476"/>
    </source>
</evidence>
<dbReference type="GO" id="GO:0003677">
    <property type="term" value="F:DNA binding"/>
    <property type="evidence" value="ECO:0007669"/>
    <property type="project" value="UniProtKB-UniRule"/>
</dbReference>
<dbReference type="CDD" id="cd15831">
    <property type="entry name" value="BTAD"/>
    <property type="match status" value="1"/>
</dbReference>
<dbReference type="PROSITE" id="PS51755">
    <property type="entry name" value="OMPR_PHOB"/>
    <property type="match status" value="1"/>
</dbReference>
<protein>
    <submittedName>
        <fullName evidence="5">Putative ATPase</fullName>
    </submittedName>
</protein>